<feature type="chain" id="PRO_5045553662" description="SGNH hydrolase-type esterase domain-containing protein" evidence="2">
    <location>
        <begin position="18"/>
        <end position="593"/>
    </location>
</feature>
<protein>
    <recommendedName>
        <fullName evidence="5">SGNH hydrolase-type esterase domain-containing protein</fullName>
    </recommendedName>
</protein>
<evidence type="ECO:0008006" key="5">
    <source>
        <dbReference type="Google" id="ProtNLM"/>
    </source>
</evidence>
<feature type="signal peptide" evidence="2">
    <location>
        <begin position="1"/>
        <end position="17"/>
    </location>
</feature>
<proteinExistence type="predicted"/>
<dbReference type="EMBL" id="JBBJCI010000152">
    <property type="protein sequence ID" value="KAK7241870.1"/>
    <property type="molecule type" value="Genomic_DNA"/>
</dbReference>
<feature type="region of interest" description="Disordered" evidence="1">
    <location>
        <begin position="122"/>
        <end position="250"/>
    </location>
</feature>
<keyword evidence="4" id="KW-1185">Reference proteome</keyword>
<evidence type="ECO:0000256" key="1">
    <source>
        <dbReference type="SAM" id="MobiDB-lite"/>
    </source>
</evidence>
<evidence type="ECO:0000313" key="3">
    <source>
        <dbReference type="EMBL" id="KAK7241870.1"/>
    </source>
</evidence>
<evidence type="ECO:0000256" key="2">
    <source>
        <dbReference type="SAM" id="SignalP"/>
    </source>
</evidence>
<dbReference type="Proteomes" id="UP001363151">
    <property type="component" value="Unassembled WGS sequence"/>
</dbReference>
<accession>A0ABR1G0G3</accession>
<feature type="compositionally biased region" description="Basic residues" evidence="1">
    <location>
        <begin position="211"/>
        <end position="221"/>
    </location>
</feature>
<feature type="compositionally biased region" description="Basic and acidic residues" evidence="1">
    <location>
        <begin position="196"/>
        <end position="210"/>
    </location>
</feature>
<organism evidence="3 4">
    <name type="scientific">Aureococcus anophagefferens</name>
    <name type="common">Harmful bloom alga</name>
    <dbReference type="NCBI Taxonomy" id="44056"/>
    <lineage>
        <taxon>Eukaryota</taxon>
        <taxon>Sar</taxon>
        <taxon>Stramenopiles</taxon>
        <taxon>Ochrophyta</taxon>
        <taxon>Pelagophyceae</taxon>
        <taxon>Pelagomonadales</taxon>
        <taxon>Pelagomonadaceae</taxon>
        <taxon>Aureococcus</taxon>
    </lineage>
</organism>
<keyword evidence="2" id="KW-0732">Signal</keyword>
<evidence type="ECO:0000313" key="4">
    <source>
        <dbReference type="Proteomes" id="UP001363151"/>
    </source>
</evidence>
<name>A0ABR1G0G3_AURAN</name>
<sequence>MMGSPLWLLPVVLTTTASRPYVGTWQLNDSYTAPPYDRRLFSFVPGFHEGHMQRDVKCRDDNSWRWQWRPAGDAAPLSMMGAAELCATLGGVRVLSLGDSLSHQLVETFRVRRLERDFAVPASFGKSDGGATSGGKSDGKSAATSDGTSGGKGDGRRAANDPVARPTGDAGERTKNDPGAGSKNDPGAGSKNDPGGSERRDAGRSRSDARRRNRARRRGGRARGGGAGARAGLRRAGDQTHQSRHARRLRNAEVFDARVANATRCPAGQPGAGSTFEFTEPQRPWSLVPHEFRSSVAAFEPCVDAFKRKPGNFGVNHADIDELFDTVAAHMDPGTARRAVLYNCFAHLDEVARDLAACYSAEAPDRGAAALSVARRDVLVWWRRELAEMAVALRRVSLKAAALLGMDVRVFYRTSPPASDRWVWSSRYAKAHDLEAPEAPWAKPGGGCGAPLPDAAAVYDPPPGADEYGHEAFDLINAAAVAAFGAAGHSVVDVATMLGQRVDAHPASRDGGSADALHFCIPGPLDYVLDLVLRRVRDEFERPRRDAAASADFELSGGTLKALLASPGREQTQVVAISKLLAAKREKKREGGE</sequence>
<gene>
    <name evidence="3" type="ORF">SO694_00019311</name>
</gene>
<reference evidence="3 4" key="1">
    <citation type="submission" date="2024-03" db="EMBL/GenBank/DDBJ databases">
        <title>Aureococcus anophagefferens CCMP1851 and Kratosvirus quantuckense: Draft genome of a second virus-susceptible host strain in the model system.</title>
        <authorList>
            <person name="Chase E."/>
            <person name="Truchon A.R."/>
            <person name="Schepens W."/>
            <person name="Wilhelm S.W."/>
        </authorList>
    </citation>
    <scope>NUCLEOTIDE SEQUENCE [LARGE SCALE GENOMIC DNA]</scope>
    <source>
        <strain evidence="3 4">CCMP1851</strain>
    </source>
</reference>
<comment type="caution">
    <text evidence="3">The sequence shown here is derived from an EMBL/GenBank/DDBJ whole genome shotgun (WGS) entry which is preliminary data.</text>
</comment>